<dbReference type="Gene3D" id="3.40.50.1220">
    <property type="entry name" value="TPP-binding domain"/>
    <property type="match status" value="1"/>
</dbReference>
<sequence>MALHLRGDHSSRRGPLLRRGPLPRCSSQPASPALLITKGPLTSSHGASPSATELTRDTTPLLSTLTSQRGSHSGWNDLRVCGEALGHWSLAPHQRRGHLCFQTLEVHDGEHHCPNLPAVMAEVTGAELIAEALKTQKVEYMFGIVGVPIIEVAMAAQAAGIKYVGMRNEQAACYAASAIGYLTGRPGACLVVSGPGLIHALGGMANANVNCWPVVVIGGSSDRNQETTGAFQEFPQVEACRLYSKFSARPSSLEAIPSVIEKAVRTSIYGRPGACYVDIAGDMVNAKVNRSKVKGVSCCPPPPVSLADHSAVTEAICALKAAKTPLVILGKGAAYGRAEALLRQFVESSGLPFLPTPMGKGVIPDDHPNCVAAARSRALLQADVVLLFGARLNWILHFGLPPRFNPNVKIIQVDLCAEEMSNNVKSVALLGDIGAIVTQLLTCVREHGWKYPSNTEWWGSLKEKIAANAEISKGLALNTTLPMNYYTVFHHISQQLPHDCIIVSEGANTMDIGRTMLNNYLPRHRLDAGTFGTMGVGLGFAIAAAAVEKSRDKSRRVVCVEGDSAFGFSGMEVETMCRYNLPVVIIVVNNNGIYSGLDPEAWKEMAKMGDLTSIAPPVSLLPEARYDQVMTAFGGQGFLVRTAEELKSALELSLSDWDRPSLLNVLIDPSSDRKQQDFPWLTRSNL</sequence>
<dbReference type="Pfam" id="PF02776">
    <property type="entry name" value="TPP_enzyme_N"/>
    <property type="match status" value="1"/>
</dbReference>
<comment type="catalytic activity">
    <reaction evidence="18">
        <text>2-hydroxyoctadecanoyl-CoA = heptadecanal + formyl-CoA</text>
        <dbReference type="Rhea" id="RHEA:55196"/>
        <dbReference type="ChEBI" id="CHEBI:57376"/>
        <dbReference type="ChEBI" id="CHEBI:74116"/>
        <dbReference type="ChEBI" id="CHEBI:138631"/>
    </reaction>
    <physiologicalReaction direction="left-to-right" evidence="18">
        <dbReference type="Rhea" id="RHEA:55197"/>
    </physiologicalReaction>
</comment>
<dbReference type="GO" id="GO:0000287">
    <property type="term" value="F:magnesium ion binding"/>
    <property type="evidence" value="ECO:0007669"/>
    <property type="project" value="InterPro"/>
</dbReference>
<keyword evidence="11 24" id="KW-0786">Thiamine pyrophosphate</keyword>
<evidence type="ECO:0000259" key="27">
    <source>
        <dbReference type="Pfam" id="PF02775"/>
    </source>
</evidence>
<evidence type="ECO:0000256" key="21">
    <source>
        <dbReference type="ARBA" id="ARBA00069582"/>
    </source>
</evidence>
<comment type="cofactor">
    <cofactor evidence="2">
        <name>thiamine diphosphate</name>
        <dbReference type="ChEBI" id="CHEBI:58937"/>
    </cofactor>
</comment>
<evidence type="ECO:0000256" key="2">
    <source>
        <dbReference type="ARBA" id="ARBA00001964"/>
    </source>
</evidence>
<comment type="subcellular location">
    <subcellularLocation>
        <location evidence="3">Peroxisome</location>
    </subcellularLocation>
</comment>
<dbReference type="FunFam" id="3.40.50.1220:FF:000006">
    <property type="entry name" value="2-hydroxyacyl-CoA lyase 1"/>
    <property type="match status" value="1"/>
</dbReference>
<evidence type="ECO:0000256" key="15">
    <source>
        <dbReference type="ARBA" id="ARBA00044451"/>
    </source>
</evidence>
<dbReference type="GO" id="GO:0106359">
    <property type="term" value="F:2-hydroxyacyl-CoA lyase activity"/>
    <property type="evidence" value="ECO:0007669"/>
    <property type="project" value="UniProtKB-EC"/>
</dbReference>
<dbReference type="FunFam" id="3.40.50.970:FF:000038">
    <property type="entry name" value="2-hydroxyacyl-CoA lyase 1 isoform X1"/>
    <property type="match status" value="1"/>
</dbReference>
<evidence type="ECO:0000259" key="26">
    <source>
        <dbReference type="Pfam" id="PF00205"/>
    </source>
</evidence>
<dbReference type="Proteomes" id="UP000265200">
    <property type="component" value="Chromosome 16"/>
</dbReference>
<evidence type="ECO:0000256" key="18">
    <source>
        <dbReference type="ARBA" id="ARBA00048738"/>
    </source>
</evidence>
<evidence type="ECO:0000256" key="19">
    <source>
        <dbReference type="ARBA" id="ARBA00050321"/>
    </source>
</evidence>
<dbReference type="GO" id="GO:0001561">
    <property type="term" value="P:fatty acid alpha-oxidation"/>
    <property type="evidence" value="ECO:0007669"/>
    <property type="project" value="UniProtKB-ARBA"/>
</dbReference>
<dbReference type="CDD" id="cd07035">
    <property type="entry name" value="TPP_PYR_POX_like"/>
    <property type="match status" value="1"/>
</dbReference>
<evidence type="ECO:0000256" key="13">
    <source>
        <dbReference type="ARBA" id="ARBA00023140"/>
    </source>
</evidence>
<dbReference type="FunFam" id="3.40.50.970:FF:000027">
    <property type="entry name" value="2-hydroxyacyl-CoA lyase 1"/>
    <property type="match status" value="1"/>
</dbReference>
<reference key="1">
    <citation type="journal article" date="2007" name="Nature">
        <title>The medaka draft genome and insights into vertebrate genome evolution.</title>
        <authorList>
            <person name="Kasahara M."/>
            <person name="Naruse K."/>
            <person name="Sasaki S."/>
            <person name="Nakatani Y."/>
            <person name="Qu W."/>
            <person name="Ahsan B."/>
            <person name="Yamada T."/>
            <person name="Nagayasu Y."/>
            <person name="Doi K."/>
            <person name="Kasai Y."/>
            <person name="Jindo T."/>
            <person name="Kobayashi D."/>
            <person name="Shimada A."/>
            <person name="Toyoda A."/>
            <person name="Kuroki Y."/>
            <person name="Fujiyama A."/>
            <person name="Sasaki T."/>
            <person name="Shimizu A."/>
            <person name="Asakawa S."/>
            <person name="Shimizu N."/>
            <person name="Hashimoto S."/>
            <person name="Yang J."/>
            <person name="Lee Y."/>
            <person name="Matsushima K."/>
            <person name="Sugano S."/>
            <person name="Sakaizumi M."/>
            <person name="Narita T."/>
            <person name="Ohishi K."/>
            <person name="Haga S."/>
            <person name="Ohta F."/>
            <person name="Nomoto H."/>
            <person name="Nogata K."/>
            <person name="Morishita T."/>
            <person name="Endo T."/>
            <person name="Shin-I T."/>
            <person name="Takeda H."/>
            <person name="Morishita S."/>
            <person name="Kohara Y."/>
        </authorList>
    </citation>
    <scope>NUCLEOTIDE SEQUENCE [LARGE SCALE GENOMIC DNA]</scope>
    <source>
        <strain>Hd-rR</strain>
    </source>
</reference>
<name>A0A3P9ILN0_ORYLA</name>
<dbReference type="PANTHER" id="PTHR43710:SF2">
    <property type="entry name" value="2-HYDROXYACYL-COA LYASE 1"/>
    <property type="match status" value="1"/>
</dbReference>
<evidence type="ECO:0000256" key="10">
    <source>
        <dbReference type="ARBA" id="ARBA00022842"/>
    </source>
</evidence>
<feature type="compositionally biased region" description="Polar residues" evidence="25">
    <location>
        <begin position="40"/>
        <end position="59"/>
    </location>
</feature>
<dbReference type="InterPro" id="IPR029035">
    <property type="entry name" value="DHS-like_NAD/FAD-binding_dom"/>
</dbReference>
<keyword evidence="7" id="KW-0597">Phosphoprotein</keyword>
<dbReference type="InterPro" id="IPR012000">
    <property type="entry name" value="Thiamin_PyroP_enz_cen_dom"/>
</dbReference>
<dbReference type="GO" id="GO:0030976">
    <property type="term" value="F:thiamine pyrophosphate binding"/>
    <property type="evidence" value="ECO:0007669"/>
    <property type="project" value="InterPro"/>
</dbReference>
<evidence type="ECO:0000256" key="1">
    <source>
        <dbReference type="ARBA" id="ARBA00001946"/>
    </source>
</evidence>
<evidence type="ECO:0000256" key="24">
    <source>
        <dbReference type="RuleBase" id="RU362132"/>
    </source>
</evidence>
<dbReference type="NCBIfam" id="NF006721">
    <property type="entry name" value="PRK09259.1"/>
    <property type="match status" value="1"/>
</dbReference>
<reference evidence="29 30" key="2">
    <citation type="submission" date="2017-04" db="EMBL/GenBank/DDBJ databases">
        <title>CpG methylation of centromeres and impact of large insertions on vertebrate speciation.</title>
        <authorList>
            <person name="Ichikawa K."/>
            <person name="Yoshimura J."/>
            <person name="Morishita S."/>
        </authorList>
    </citation>
    <scope>NUCLEOTIDE SEQUENCE</scope>
    <source>
        <strain evidence="29 30">HSOK</strain>
    </source>
</reference>
<feature type="compositionally biased region" description="Basic and acidic residues" evidence="25">
    <location>
        <begin position="1"/>
        <end position="11"/>
    </location>
</feature>
<evidence type="ECO:0000256" key="7">
    <source>
        <dbReference type="ARBA" id="ARBA00022553"/>
    </source>
</evidence>
<dbReference type="GO" id="GO:0005777">
    <property type="term" value="C:peroxisome"/>
    <property type="evidence" value="ECO:0007669"/>
    <property type="project" value="UniProtKB-SubCell"/>
</dbReference>
<dbReference type="SUPFAM" id="SSF52467">
    <property type="entry name" value="DHS-like NAD/FAD-binding domain"/>
    <property type="match status" value="1"/>
</dbReference>
<evidence type="ECO:0000256" key="5">
    <source>
        <dbReference type="ARBA" id="ARBA00007812"/>
    </source>
</evidence>
<dbReference type="InterPro" id="IPR011766">
    <property type="entry name" value="TPP_enzyme_TPP-bd"/>
</dbReference>
<evidence type="ECO:0000256" key="9">
    <source>
        <dbReference type="ARBA" id="ARBA00022832"/>
    </source>
</evidence>
<evidence type="ECO:0000256" key="23">
    <source>
        <dbReference type="ARBA" id="ARBA00081652"/>
    </source>
</evidence>
<evidence type="ECO:0000256" key="6">
    <source>
        <dbReference type="ARBA" id="ARBA00011881"/>
    </source>
</evidence>
<comment type="similarity">
    <text evidence="5 24">Belongs to the TPP enzyme family.</text>
</comment>
<keyword evidence="10" id="KW-0460">Magnesium</keyword>
<dbReference type="Pfam" id="PF02775">
    <property type="entry name" value="TPP_enzyme_C"/>
    <property type="match status" value="1"/>
</dbReference>
<evidence type="ECO:0000256" key="4">
    <source>
        <dbReference type="ARBA" id="ARBA00004872"/>
    </source>
</evidence>
<dbReference type="InterPro" id="IPR045025">
    <property type="entry name" value="HACL1-like"/>
</dbReference>
<keyword evidence="13" id="KW-0576">Peroxisome</keyword>
<evidence type="ECO:0000256" key="14">
    <source>
        <dbReference type="ARBA" id="ARBA00023239"/>
    </source>
</evidence>
<organism evidence="29 30">
    <name type="scientific">Oryzias latipes</name>
    <name type="common">Japanese rice fish</name>
    <name type="synonym">Japanese killifish</name>
    <dbReference type="NCBI Taxonomy" id="8090"/>
    <lineage>
        <taxon>Eukaryota</taxon>
        <taxon>Metazoa</taxon>
        <taxon>Chordata</taxon>
        <taxon>Craniata</taxon>
        <taxon>Vertebrata</taxon>
        <taxon>Euteleostomi</taxon>
        <taxon>Actinopterygii</taxon>
        <taxon>Neopterygii</taxon>
        <taxon>Teleostei</taxon>
        <taxon>Neoteleostei</taxon>
        <taxon>Acanthomorphata</taxon>
        <taxon>Ovalentaria</taxon>
        <taxon>Atherinomorphae</taxon>
        <taxon>Beloniformes</taxon>
        <taxon>Adrianichthyidae</taxon>
        <taxon>Oryziinae</taxon>
        <taxon>Oryzias</taxon>
    </lineage>
</organism>
<feature type="domain" description="Thiamine pyrophosphate enzyme central" evidence="26">
    <location>
        <begin position="313"/>
        <end position="440"/>
    </location>
</feature>
<feature type="domain" description="Thiamine pyrophosphate enzyme TPP-binding" evidence="27">
    <location>
        <begin position="509"/>
        <end position="665"/>
    </location>
</feature>
<comment type="cofactor">
    <cofactor evidence="1">
        <name>Mg(2+)</name>
        <dbReference type="ChEBI" id="CHEBI:18420"/>
    </cofactor>
</comment>
<evidence type="ECO:0000256" key="20">
    <source>
        <dbReference type="ARBA" id="ARBA00051426"/>
    </source>
</evidence>
<evidence type="ECO:0000256" key="11">
    <source>
        <dbReference type="ARBA" id="ARBA00023052"/>
    </source>
</evidence>
<evidence type="ECO:0000313" key="30">
    <source>
        <dbReference type="Proteomes" id="UP000265200"/>
    </source>
</evidence>
<keyword evidence="14" id="KW-0456">Lyase</keyword>
<protein>
    <recommendedName>
        <fullName evidence="21">2-hydroxyacyl-CoA lyase 1</fullName>
        <ecNumber evidence="17">4.1.2.63</ecNumber>
    </recommendedName>
    <alternativeName>
        <fullName evidence="22">2-hydroxyphytanoyl-CoA lyase</fullName>
    </alternativeName>
    <alternativeName>
        <fullName evidence="23">Phytanoyl-CoA 2-hydroxylase 2</fullName>
    </alternativeName>
</protein>
<keyword evidence="9" id="KW-0276">Fatty acid metabolism</keyword>
<comment type="catalytic activity">
    <reaction evidence="15">
        <text>a 2-hydroxy-3-methyl fatty acyl-CoA = a 2-methyl-branched fatty aldehyde + formyl-CoA</text>
        <dbReference type="Rhea" id="RHEA:25375"/>
        <dbReference type="ChEBI" id="CHEBI:49188"/>
        <dbReference type="ChEBI" id="CHEBI:57376"/>
        <dbReference type="ChEBI" id="CHEBI:58783"/>
        <dbReference type="EC" id="4.1.2.63"/>
    </reaction>
    <physiologicalReaction direction="left-to-right" evidence="15">
        <dbReference type="Rhea" id="RHEA:25376"/>
    </physiologicalReaction>
</comment>
<evidence type="ECO:0000259" key="28">
    <source>
        <dbReference type="Pfam" id="PF02776"/>
    </source>
</evidence>
<comment type="catalytic activity">
    <reaction evidence="19">
        <text>2-hydroxy-3-methylhexadecanoyl-CoA = 2-methylpentadecanal + formyl-CoA</text>
        <dbReference type="Rhea" id="RHEA:25379"/>
        <dbReference type="ChEBI" id="CHEBI:49190"/>
        <dbReference type="ChEBI" id="CHEBI:57376"/>
        <dbReference type="ChEBI" id="CHEBI:58784"/>
    </reaction>
    <physiologicalReaction direction="left-to-right" evidence="19">
        <dbReference type="Rhea" id="RHEA:25380"/>
    </physiologicalReaction>
</comment>
<reference evidence="29" key="4">
    <citation type="submission" date="2025-09" db="UniProtKB">
        <authorList>
            <consortium name="Ensembl"/>
        </authorList>
    </citation>
    <scope>IDENTIFICATION</scope>
    <source>
        <strain evidence="29">HSOK</strain>
    </source>
</reference>
<keyword evidence="12" id="KW-0443">Lipid metabolism</keyword>
<evidence type="ECO:0000256" key="16">
    <source>
        <dbReference type="ARBA" id="ARBA00044454"/>
    </source>
</evidence>
<evidence type="ECO:0000256" key="8">
    <source>
        <dbReference type="ARBA" id="ARBA00022723"/>
    </source>
</evidence>
<comment type="catalytic activity">
    <reaction evidence="16">
        <text>an (R)-2-hydroxy-long-chain-fatty acyl-CoA = a long-chain fatty aldehyde + formyl-CoA</text>
        <dbReference type="Rhea" id="RHEA:67444"/>
        <dbReference type="ChEBI" id="CHEBI:17176"/>
        <dbReference type="ChEBI" id="CHEBI:57376"/>
        <dbReference type="ChEBI" id="CHEBI:170012"/>
        <dbReference type="EC" id="4.1.2.63"/>
    </reaction>
    <physiologicalReaction direction="left-to-right" evidence="16">
        <dbReference type="Rhea" id="RHEA:67445"/>
    </physiologicalReaction>
</comment>
<feature type="region of interest" description="Disordered" evidence="25">
    <location>
        <begin position="1"/>
        <end position="59"/>
    </location>
</feature>
<evidence type="ECO:0000256" key="12">
    <source>
        <dbReference type="ARBA" id="ARBA00023098"/>
    </source>
</evidence>
<evidence type="ECO:0000313" key="29">
    <source>
        <dbReference type="Ensembl" id="ENSORLP00015020758.1"/>
    </source>
</evidence>
<proteinExistence type="inferred from homology"/>
<dbReference type="Gene3D" id="3.40.50.970">
    <property type="match status" value="2"/>
</dbReference>
<comment type="pathway">
    <text evidence="4">Lipid metabolism; fatty acid metabolism.</text>
</comment>
<dbReference type="InterPro" id="IPR012001">
    <property type="entry name" value="Thiamin_PyroP_enz_TPP-bd_dom"/>
</dbReference>
<comment type="subunit">
    <text evidence="6">Homotetramer.</text>
</comment>
<dbReference type="SUPFAM" id="SSF52518">
    <property type="entry name" value="Thiamin diphosphate-binding fold (THDP-binding)"/>
    <property type="match status" value="2"/>
</dbReference>
<comment type="catalytic activity">
    <reaction evidence="20">
        <text>2-hydroxyphytanoyl-CoA = 2,6,10,14-tetramethylpentadecanal + formyl-CoA</text>
        <dbReference type="Rhea" id="RHEA:25355"/>
        <dbReference type="ChEBI" id="CHEBI:49189"/>
        <dbReference type="ChEBI" id="CHEBI:57334"/>
        <dbReference type="ChEBI" id="CHEBI:57376"/>
    </reaction>
    <physiologicalReaction direction="left-to-right" evidence="20">
        <dbReference type="Rhea" id="RHEA:25356"/>
    </physiologicalReaction>
</comment>
<feature type="compositionally biased region" description="Low complexity" evidence="25">
    <location>
        <begin position="13"/>
        <end position="24"/>
    </location>
</feature>
<dbReference type="AlphaFoldDB" id="A0A3P9ILN0"/>
<dbReference type="Ensembl" id="ENSORLT00015030033.1">
    <property type="protein sequence ID" value="ENSORLP00015020758.1"/>
    <property type="gene ID" value="ENSORLG00015021955.1"/>
</dbReference>
<feature type="domain" description="Thiamine pyrophosphate enzyme N-terminal TPP-binding" evidence="28">
    <location>
        <begin position="124"/>
        <end position="237"/>
    </location>
</feature>
<dbReference type="EC" id="4.1.2.63" evidence="17"/>
<evidence type="ECO:0000256" key="3">
    <source>
        <dbReference type="ARBA" id="ARBA00004275"/>
    </source>
</evidence>
<dbReference type="Pfam" id="PF00205">
    <property type="entry name" value="TPP_enzyme_M"/>
    <property type="match status" value="1"/>
</dbReference>
<dbReference type="InterPro" id="IPR029061">
    <property type="entry name" value="THDP-binding"/>
</dbReference>
<evidence type="ECO:0000256" key="25">
    <source>
        <dbReference type="SAM" id="MobiDB-lite"/>
    </source>
</evidence>
<dbReference type="PANTHER" id="PTHR43710">
    <property type="entry name" value="2-HYDROXYACYL-COA LYASE"/>
    <property type="match status" value="1"/>
</dbReference>
<reference evidence="29" key="3">
    <citation type="submission" date="2025-08" db="UniProtKB">
        <authorList>
            <consortium name="Ensembl"/>
        </authorList>
    </citation>
    <scope>IDENTIFICATION</scope>
    <source>
        <strain evidence="29">HSOK</strain>
    </source>
</reference>
<accession>A0A3P9ILN0</accession>
<dbReference type="CDD" id="cd02004">
    <property type="entry name" value="TPP_BZL_OCoD_HPCL"/>
    <property type="match status" value="1"/>
</dbReference>
<evidence type="ECO:0000256" key="22">
    <source>
        <dbReference type="ARBA" id="ARBA00075677"/>
    </source>
</evidence>
<evidence type="ECO:0000256" key="17">
    <source>
        <dbReference type="ARBA" id="ARBA00044518"/>
    </source>
</evidence>
<keyword evidence="8" id="KW-0479">Metal-binding</keyword>